<evidence type="ECO:0000313" key="4">
    <source>
        <dbReference type="Proteomes" id="UP001237194"/>
    </source>
</evidence>
<evidence type="ECO:0008006" key="5">
    <source>
        <dbReference type="Google" id="ProtNLM"/>
    </source>
</evidence>
<feature type="compositionally biased region" description="Basic and acidic residues" evidence="1">
    <location>
        <begin position="81"/>
        <end position="92"/>
    </location>
</feature>
<keyword evidence="2" id="KW-0732">Signal</keyword>
<reference evidence="3 4" key="1">
    <citation type="submission" date="2023-04" db="EMBL/GenBank/DDBJ databases">
        <title>A novel species of the genus Streptomyces: Streptomyces pakalii sp. nov. isolated from a Mexican soil jungle.</title>
        <authorList>
            <person name="Chavez-Hernandez M.A."/>
            <person name="Ortiz-Alvarez J."/>
            <person name="Villa-Tanaca L."/>
            <person name="Hernandez-Rodriguez C."/>
        </authorList>
    </citation>
    <scope>NUCLEOTIDE SEQUENCE [LARGE SCALE GENOMIC DNA]</scope>
    <source>
        <strain evidence="3 4">ENCB-J15</strain>
    </source>
</reference>
<comment type="caution">
    <text evidence="3">The sequence shown here is derived from an EMBL/GenBank/DDBJ whole genome shotgun (WGS) entry which is preliminary data.</text>
</comment>
<organism evidence="3 4">
    <name type="scientific">Streptomyces pakalii</name>
    <dbReference type="NCBI Taxonomy" id="3036494"/>
    <lineage>
        <taxon>Bacteria</taxon>
        <taxon>Bacillati</taxon>
        <taxon>Actinomycetota</taxon>
        <taxon>Actinomycetes</taxon>
        <taxon>Kitasatosporales</taxon>
        <taxon>Streptomycetaceae</taxon>
        <taxon>Streptomyces</taxon>
    </lineage>
</organism>
<protein>
    <recommendedName>
        <fullName evidence="5">Lipoprotein</fullName>
    </recommendedName>
</protein>
<feature type="signal peptide" evidence="2">
    <location>
        <begin position="1"/>
        <end position="30"/>
    </location>
</feature>
<sequence>MPRQRTRRTARTAALTAGALAAALSLSACGDSSSEAEDRPVKAASASTPQSQDSETGEPKDDTSAEPANSPEVSGTAADGKAAKDTPDRTQKLPDGSTANIYETGEQAYRAEIVSRGSVLATLTADGKIDGVNANDMSVVLDVDGTVHAWLGGGQQGPGSFKLKGGWKADVTKKGNAHYQARIHGGVNSDTITAKEEDAAAYANGIYILLSSSGIITSSEQ</sequence>
<dbReference type="RefSeq" id="WP_283892980.1">
    <property type="nucleotide sequence ID" value="NZ_JARWAF010000003.1"/>
</dbReference>
<accession>A0ABT7D443</accession>
<feature type="compositionally biased region" description="Polar residues" evidence="1">
    <location>
        <begin position="45"/>
        <end position="54"/>
    </location>
</feature>
<feature type="chain" id="PRO_5047531588" description="Lipoprotein" evidence="2">
    <location>
        <begin position="31"/>
        <end position="221"/>
    </location>
</feature>
<proteinExistence type="predicted"/>
<evidence type="ECO:0000256" key="2">
    <source>
        <dbReference type="SAM" id="SignalP"/>
    </source>
</evidence>
<evidence type="ECO:0000256" key="1">
    <source>
        <dbReference type="SAM" id="MobiDB-lite"/>
    </source>
</evidence>
<keyword evidence="4" id="KW-1185">Reference proteome</keyword>
<evidence type="ECO:0000313" key="3">
    <source>
        <dbReference type="EMBL" id="MDJ1640567.1"/>
    </source>
</evidence>
<dbReference type="PROSITE" id="PS51257">
    <property type="entry name" value="PROKAR_LIPOPROTEIN"/>
    <property type="match status" value="1"/>
</dbReference>
<gene>
    <name evidence="3" type="ORF">P5W92_09115</name>
</gene>
<name>A0ABT7D443_9ACTN</name>
<dbReference type="EMBL" id="JARWAF010000003">
    <property type="protein sequence ID" value="MDJ1640567.1"/>
    <property type="molecule type" value="Genomic_DNA"/>
</dbReference>
<feature type="region of interest" description="Disordered" evidence="1">
    <location>
        <begin position="27"/>
        <end position="103"/>
    </location>
</feature>
<dbReference type="Proteomes" id="UP001237194">
    <property type="component" value="Unassembled WGS sequence"/>
</dbReference>